<keyword evidence="11" id="KW-0456">Lyase</keyword>
<dbReference type="InterPro" id="IPR012110">
    <property type="entry name" value="PDC/IPDC-like"/>
</dbReference>
<dbReference type="GO" id="GO:0005829">
    <property type="term" value="C:cytosol"/>
    <property type="evidence" value="ECO:0007669"/>
    <property type="project" value="TreeGrafter"/>
</dbReference>
<keyword evidence="10" id="KW-0786">Thiamine pyrophosphate</keyword>
<protein>
    <recommendedName>
        <fullName evidence="6">pyruvate decarboxylase</fullName>
        <ecNumber evidence="6">4.1.1.1</ecNumber>
    </recommendedName>
</protein>
<evidence type="ECO:0000256" key="9">
    <source>
        <dbReference type="ARBA" id="ARBA00022842"/>
    </source>
</evidence>
<dbReference type="EMBL" id="OU503038">
    <property type="protein sequence ID" value="CAI9757488.1"/>
    <property type="molecule type" value="Genomic_DNA"/>
</dbReference>
<comment type="catalytic activity">
    <reaction evidence="1">
        <text>a 2-oxocarboxylate + H(+) = an aldehyde + CO2</text>
        <dbReference type="Rhea" id="RHEA:11628"/>
        <dbReference type="ChEBI" id="CHEBI:15378"/>
        <dbReference type="ChEBI" id="CHEBI:16526"/>
        <dbReference type="ChEBI" id="CHEBI:17478"/>
        <dbReference type="ChEBI" id="CHEBI:35179"/>
        <dbReference type="EC" id="4.1.1.1"/>
    </reaction>
</comment>
<dbReference type="GO" id="GO:0000949">
    <property type="term" value="P:aromatic amino acid family catabolic process to alcohol via Ehrlich pathway"/>
    <property type="evidence" value="ECO:0007669"/>
    <property type="project" value="TreeGrafter"/>
</dbReference>
<evidence type="ECO:0000256" key="5">
    <source>
        <dbReference type="ARBA" id="ARBA00011881"/>
    </source>
</evidence>
<dbReference type="InterPro" id="IPR029035">
    <property type="entry name" value="DHS-like_NAD/FAD-binding_dom"/>
</dbReference>
<comment type="cofactor">
    <cofactor evidence="3">
        <name>thiamine diphosphate</name>
        <dbReference type="ChEBI" id="CHEBI:58937"/>
    </cofactor>
</comment>
<proteinExistence type="inferred from homology"/>
<dbReference type="GO" id="GO:0004737">
    <property type="term" value="F:pyruvate decarboxylase activity"/>
    <property type="evidence" value="ECO:0007669"/>
    <property type="project" value="UniProtKB-EC"/>
</dbReference>
<dbReference type="AlphaFoldDB" id="A0AAD1YVV0"/>
<evidence type="ECO:0000256" key="6">
    <source>
        <dbReference type="ARBA" id="ARBA00013202"/>
    </source>
</evidence>
<dbReference type="Gene3D" id="3.40.50.1220">
    <property type="entry name" value="TPP-binding domain"/>
    <property type="match status" value="1"/>
</dbReference>
<comment type="similarity">
    <text evidence="4">Belongs to the TPP enzyme family.</text>
</comment>
<name>A0AAD1YVV0_9LAMI</name>
<sequence>MIIRGPKLRVAKACQAFVELADACGFAMAVMPLAKGLVPVQHPHFIETYYDAVGTAFCGEIVESVDAYLFAGPIFNDYSSIGYSLLLKREKAIIVQPDRVVISHGPTYGCVLMKDFLHELAKKLKRNTTAYENYKRLNVNMPSEKSVKTNEFCGRTVLLFRHNLALPLVREPALLDYSSSQAAVGEEADLEVFIFLGIYFFFPHWLSIPSMNPGEFIDSADQLPL</sequence>
<evidence type="ECO:0000256" key="3">
    <source>
        <dbReference type="ARBA" id="ARBA00001964"/>
    </source>
</evidence>
<dbReference type="InterPro" id="IPR012000">
    <property type="entry name" value="Thiamin_PyroP_enz_cen_dom"/>
</dbReference>
<dbReference type="GO" id="GO:0000287">
    <property type="term" value="F:magnesium ion binding"/>
    <property type="evidence" value="ECO:0007669"/>
    <property type="project" value="InterPro"/>
</dbReference>
<dbReference type="Pfam" id="PF00205">
    <property type="entry name" value="TPP_enzyme_M"/>
    <property type="match status" value="1"/>
</dbReference>
<dbReference type="FunFam" id="3.40.50.1220:FF:000009">
    <property type="entry name" value="Pyruvate decarboxylase 1"/>
    <property type="match status" value="1"/>
</dbReference>
<feature type="domain" description="Thiamine pyrophosphate enzyme central" evidence="12">
    <location>
        <begin position="1"/>
        <end position="104"/>
    </location>
</feature>
<dbReference type="GO" id="GO:0030976">
    <property type="term" value="F:thiamine pyrophosphate binding"/>
    <property type="evidence" value="ECO:0007669"/>
    <property type="project" value="InterPro"/>
</dbReference>
<evidence type="ECO:0000259" key="12">
    <source>
        <dbReference type="Pfam" id="PF00205"/>
    </source>
</evidence>
<evidence type="ECO:0000256" key="7">
    <source>
        <dbReference type="ARBA" id="ARBA00022723"/>
    </source>
</evidence>
<keyword evidence="9" id="KW-0460">Magnesium</keyword>
<evidence type="ECO:0000313" key="13">
    <source>
        <dbReference type="EMBL" id="CAI9757488.1"/>
    </source>
</evidence>
<comment type="cofactor">
    <cofactor evidence="2">
        <name>a metal cation</name>
        <dbReference type="ChEBI" id="CHEBI:25213"/>
    </cofactor>
</comment>
<dbReference type="SUPFAM" id="SSF52467">
    <property type="entry name" value="DHS-like NAD/FAD-binding domain"/>
    <property type="match status" value="1"/>
</dbReference>
<keyword evidence="14" id="KW-1185">Reference proteome</keyword>
<reference evidence="13" key="1">
    <citation type="submission" date="2023-05" db="EMBL/GenBank/DDBJ databases">
        <authorList>
            <person name="Huff M."/>
        </authorList>
    </citation>
    <scope>NUCLEOTIDE SEQUENCE</scope>
</reference>
<keyword evidence="8" id="KW-0210">Decarboxylase</keyword>
<dbReference type="PANTHER" id="PTHR43452">
    <property type="entry name" value="PYRUVATE DECARBOXYLASE"/>
    <property type="match status" value="1"/>
</dbReference>
<dbReference type="Proteomes" id="UP000834106">
    <property type="component" value="Chromosome 3"/>
</dbReference>
<accession>A0AAD1YVV0</accession>
<comment type="subunit">
    <text evidence="5">Homotetramer.</text>
</comment>
<dbReference type="EC" id="4.1.1.1" evidence="6"/>
<evidence type="ECO:0000256" key="4">
    <source>
        <dbReference type="ARBA" id="ARBA00007812"/>
    </source>
</evidence>
<evidence type="ECO:0000256" key="10">
    <source>
        <dbReference type="ARBA" id="ARBA00023052"/>
    </source>
</evidence>
<gene>
    <name evidence="13" type="ORF">FPE_LOCUS4918</name>
</gene>
<evidence type="ECO:0000256" key="11">
    <source>
        <dbReference type="ARBA" id="ARBA00023239"/>
    </source>
</evidence>
<evidence type="ECO:0000256" key="8">
    <source>
        <dbReference type="ARBA" id="ARBA00022793"/>
    </source>
</evidence>
<organism evidence="13 14">
    <name type="scientific">Fraxinus pennsylvanica</name>
    <dbReference type="NCBI Taxonomy" id="56036"/>
    <lineage>
        <taxon>Eukaryota</taxon>
        <taxon>Viridiplantae</taxon>
        <taxon>Streptophyta</taxon>
        <taxon>Embryophyta</taxon>
        <taxon>Tracheophyta</taxon>
        <taxon>Spermatophyta</taxon>
        <taxon>Magnoliopsida</taxon>
        <taxon>eudicotyledons</taxon>
        <taxon>Gunneridae</taxon>
        <taxon>Pentapetalae</taxon>
        <taxon>asterids</taxon>
        <taxon>lamiids</taxon>
        <taxon>Lamiales</taxon>
        <taxon>Oleaceae</taxon>
        <taxon>Oleeae</taxon>
        <taxon>Fraxinus</taxon>
    </lineage>
</organism>
<keyword evidence="7" id="KW-0479">Metal-binding</keyword>
<evidence type="ECO:0000313" key="14">
    <source>
        <dbReference type="Proteomes" id="UP000834106"/>
    </source>
</evidence>
<evidence type="ECO:0000256" key="1">
    <source>
        <dbReference type="ARBA" id="ARBA00001041"/>
    </source>
</evidence>
<dbReference type="PANTHER" id="PTHR43452:SF20">
    <property type="entry name" value="PYRUVATE DECARBOXYLASE 2"/>
    <property type="match status" value="1"/>
</dbReference>
<evidence type="ECO:0000256" key="2">
    <source>
        <dbReference type="ARBA" id="ARBA00001920"/>
    </source>
</evidence>